<evidence type="ECO:0000313" key="1">
    <source>
        <dbReference type="EMBL" id="MDT2599443.1"/>
    </source>
</evidence>
<gene>
    <name evidence="1" type="ORF">P7D85_06625</name>
</gene>
<proteinExistence type="predicted"/>
<name>A0ABU3EX49_9ENTE</name>
<dbReference type="EMBL" id="JARPYI010000002">
    <property type="protein sequence ID" value="MDT2599443.1"/>
    <property type="molecule type" value="Genomic_DNA"/>
</dbReference>
<evidence type="ECO:0008006" key="3">
    <source>
        <dbReference type="Google" id="ProtNLM"/>
    </source>
</evidence>
<accession>A0ABU3EX49</accession>
<reference evidence="1 2" key="1">
    <citation type="submission" date="2023-03" db="EMBL/GenBank/DDBJ databases">
        <authorList>
            <person name="Shen W."/>
            <person name="Cai J."/>
        </authorList>
    </citation>
    <scope>NUCLEOTIDE SEQUENCE [LARGE SCALE GENOMIC DNA]</scope>
    <source>
        <strain evidence="1 2">D6-4</strain>
    </source>
</reference>
<evidence type="ECO:0000313" key="2">
    <source>
        <dbReference type="Proteomes" id="UP001252875"/>
    </source>
</evidence>
<sequence length="65" mass="7366">MNNIPVNIVIRGVEALESIANSLSTLAEDTKARKELNVEIYNRLENLEEVLLDLKDDPFGLNKRN</sequence>
<keyword evidence="2" id="KW-1185">Reference proteome</keyword>
<organism evidence="1 2">
    <name type="scientific">Enterococcus hulanensis</name>
    <dbReference type="NCBI Taxonomy" id="2559929"/>
    <lineage>
        <taxon>Bacteria</taxon>
        <taxon>Bacillati</taxon>
        <taxon>Bacillota</taxon>
        <taxon>Bacilli</taxon>
        <taxon>Lactobacillales</taxon>
        <taxon>Enterococcaceae</taxon>
        <taxon>Enterococcus</taxon>
    </lineage>
</organism>
<comment type="caution">
    <text evidence="1">The sequence shown here is derived from an EMBL/GenBank/DDBJ whole genome shotgun (WGS) entry which is preliminary data.</text>
</comment>
<dbReference type="RefSeq" id="WP_311822089.1">
    <property type="nucleotide sequence ID" value="NZ_JARPYF010000012.1"/>
</dbReference>
<protein>
    <recommendedName>
        <fullName evidence="3">DUF1657 domain-containing protein</fullName>
    </recommendedName>
</protein>
<dbReference type="Proteomes" id="UP001252875">
    <property type="component" value="Unassembled WGS sequence"/>
</dbReference>